<dbReference type="EMBL" id="JAJTTA010000002">
    <property type="protein sequence ID" value="MCF0039196.1"/>
    <property type="molecule type" value="Genomic_DNA"/>
</dbReference>
<name>A0A9X1P5N4_9BACT</name>
<evidence type="ECO:0000313" key="2">
    <source>
        <dbReference type="Proteomes" id="UP001139700"/>
    </source>
</evidence>
<organism evidence="1 2">
    <name type="scientific">Dyadobacter fanqingshengii</name>
    <dbReference type="NCBI Taxonomy" id="2906443"/>
    <lineage>
        <taxon>Bacteria</taxon>
        <taxon>Pseudomonadati</taxon>
        <taxon>Bacteroidota</taxon>
        <taxon>Cytophagia</taxon>
        <taxon>Cytophagales</taxon>
        <taxon>Spirosomataceae</taxon>
        <taxon>Dyadobacter</taxon>
    </lineage>
</organism>
<dbReference type="RefSeq" id="WP_234611670.1">
    <property type="nucleotide sequence ID" value="NZ_CP098806.1"/>
</dbReference>
<protein>
    <submittedName>
        <fullName evidence="1">Uncharacterized protein</fullName>
    </submittedName>
</protein>
<keyword evidence="2" id="KW-1185">Reference proteome</keyword>
<dbReference type="Proteomes" id="UP001139700">
    <property type="component" value="Unassembled WGS sequence"/>
</dbReference>
<gene>
    <name evidence="1" type="ORF">LXM24_03795</name>
</gene>
<sequence length="149" mass="16912">MNDPFYEFTSLNNTTRFDFLSIGKREIHKAVIYSQSADPQIFFLSLANVSQEDLLDFVTTSNNGDLKVVLATVVQTLITFLDIHPTVMVAFTGNTPSRSRLYNILISQELDQVSANFIIFGIKGDRIELFTRNSCYDSFLISRKNVNID</sequence>
<dbReference type="Pfam" id="PF22028">
    <property type="entry name" value="DUF6934"/>
    <property type="match status" value="1"/>
</dbReference>
<reference evidence="1" key="1">
    <citation type="submission" date="2021-12" db="EMBL/GenBank/DDBJ databases">
        <title>Novel species in genus Dyadobacter.</title>
        <authorList>
            <person name="Ma C."/>
        </authorList>
    </citation>
    <scope>NUCLEOTIDE SEQUENCE</scope>
    <source>
        <strain evidence="1">CY399</strain>
    </source>
</reference>
<dbReference type="AlphaFoldDB" id="A0A9X1P5N4"/>
<accession>A0A9X1P5N4</accession>
<comment type="caution">
    <text evidence="1">The sequence shown here is derived from an EMBL/GenBank/DDBJ whole genome shotgun (WGS) entry which is preliminary data.</text>
</comment>
<proteinExistence type="predicted"/>
<evidence type="ECO:0000313" key="1">
    <source>
        <dbReference type="EMBL" id="MCF0039196.1"/>
    </source>
</evidence>
<dbReference type="InterPro" id="IPR053865">
    <property type="entry name" value="DUF6934"/>
</dbReference>